<dbReference type="OrthoDB" id="3176171at2759"/>
<dbReference type="GO" id="GO:0008270">
    <property type="term" value="F:zinc ion binding"/>
    <property type="evidence" value="ECO:0007669"/>
    <property type="project" value="UniProtKB-KW"/>
</dbReference>
<gene>
    <name evidence="12" type="primary">LOC108675414</name>
</gene>
<dbReference type="Pfam" id="PF00225">
    <property type="entry name" value="Kinesin"/>
    <property type="match status" value="1"/>
</dbReference>
<evidence type="ECO:0000259" key="10">
    <source>
        <dbReference type="PROSITE" id="PS50157"/>
    </source>
</evidence>
<keyword evidence="11" id="KW-1185">Reference proteome</keyword>
<dbReference type="SMART" id="SM00129">
    <property type="entry name" value="KISc"/>
    <property type="match status" value="1"/>
</dbReference>
<keyword evidence="6" id="KW-0206">Cytoskeleton</keyword>
<feature type="domain" description="Kinesin motor" evidence="9">
    <location>
        <begin position="1"/>
        <end position="140"/>
    </location>
</feature>
<feature type="domain" description="C2H2-type" evidence="10">
    <location>
        <begin position="173"/>
        <end position="201"/>
    </location>
</feature>
<evidence type="ECO:0000256" key="6">
    <source>
        <dbReference type="ARBA" id="ARBA00023212"/>
    </source>
</evidence>
<evidence type="ECO:0000256" key="8">
    <source>
        <dbReference type="PROSITE-ProRule" id="PRU00283"/>
    </source>
</evidence>
<dbReference type="Gene3D" id="3.30.160.60">
    <property type="entry name" value="Classic Zinc Finger"/>
    <property type="match status" value="1"/>
</dbReference>
<dbReference type="Gene3D" id="3.40.850.10">
    <property type="entry name" value="Kinesin motor domain"/>
    <property type="match status" value="1"/>
</dbReference>
<dbReference type="InterPro" id="IPR019821">
    <property type="entry name" value="Kinesin_motor_CS"/>
</dbReference>
<dbReference type="PROSITE" id="PS50157">
    <property type="entry name" value="ZINC_FINGER_C2H2_2"/>
    <property type="match status" value="1"/>
</dbReference>
<keyword evidence="7" id="KW-0862">Zinc</keyword>
<dbReference type="GO" id="GO:0008017">
    <property type="term" value="F:microtubule binding"/>
    <property type="evidence" value="ECO:0007669"/>
    <property type="project" value="InterPro"/>
</dbReference>
<dbReference type="PROSITE" id="PS50067">
    <property type="entry name" value="KINESIN_MOTOR_2"/>
    <property type="match status" value="1"/>
</dbReference>
<accession>A0A979FMX3</accession>
<dbReference type="InterPro" id="IPR013087">
    <property type="entry name" value="Znf_C2H2_type"/>
</dbReference>
<evidence type="ECO:0000313" key="11">
    <source>
        <dbReference type="Proteomes" id="UP000694843"/>
    </source>
</evidence>
<evidence type="ECO:0000256" key="2">
    <source>
        <dbReference type="ARBA" id="ARBA00022741"/>
    </source>
</evidence>
<comment type="similarity">
    <text evidence="8">Belongs to the TRAFAC class myosin-kinesin ATPase superfamily. Kinesin family.</text>
</comment>
<evidence type="ECO:0000256" key="5">
    <source>
        <dbReference type="ARBA" id="ARBA00023175"/>
    </source>
</evidence>
<evidence type="ECO:0000256" key="3">
    <source>
        <dbReference type="ARBA" id="ARBA00022840"/>
    </source>
</evidence>
<dbReference type="PROSITE" id="PS00028">
    <property type="entry name" value="ZINC_FINGER_C2H2_1"/>
    <property type="match status" value="1"/>
</dbReference>
<keyword evidence="5" id="KW-0505">Motor protein</keyword>
<dbReference type="PRINTS" id="PR00380">
    <property type="entry name" value="KINESINHEAVY"/>
</dbReference>
<dbReference type="Proteomes" id="UP000694843">
    <property type="component" value="Unplaced"/>
</dbReference>
<dbReference type="SUPFAM" id="SSF57667">
    <property type="entry name" value="beta-beta-alpha zinc fingers"/>
    <property type="match status" value="1"/>
</dbReference>
<evidence type="ECO:0000256" key="1">
    <source>
        <dbReference type="ARBA" id="ARBA00004245"/>
    </source>
</evidence>
<dbReference type="Pfam" id="PF00096">
    <property type="entry name" value="zf-C2H2"/>
    <property type="match status" value="1"/>
</dbReference>
<evidence type="ECO:0000259" key="9">
    <source>
        <dbReference type="PROSITE" id="PS50067"/>
    </source>
</evidence>
<keyword evidence="7" id="KW-0479">Metal-binding</keyword>
<organism evidence="11 12">
    <name type="scientific">Hyalella azteca</name>
    <name type="common">Amphipod</name>
    <dbReference type="NCBI Taxonomy" id="294128"/>
    <lineage>
        <taxon>Eukaryota</taxon>
        <taxon>Metazoa</taxon>
        <taxon>Ecdysozoa</taxon>
        <taxon>Arthropoda</taxon>
        <taxon>Crustacea</taxon>
        <taxon>Multicrustacea</taxon>
        <taxon>Malacostraca</taxon>
        <taxon>Eumalacostraca</taxon>
        <taxon>Peracarida</taxon>
        <taxon>Amphipoda</taxon>
        <taxon>Senticaudata</taxon>
        <taxon>Talitrida</taxon>
        <taxon>Talitroidea</taxon>
        <taxon>Hyalellidae</taxon>
        <taxon>Hyalella</taxon>
    </lineage>
</organism>
<keyword evidence="6" id="KW-0963">Cytoplasm</keyword>
<sequence>MNRQVWPTPRNARSSRSHVIFRIRVEYTEAGSSDGGVAARGAHLLIVDLAGSEKMANTGSTKDETSNEGKNINLDLCFLKTAVTQLSRGSVATYRGNSLTPLLRGSLEGNVRLSILCTVDFSSANETRDTLSFASAARSEQRLAVPSVQGGTRRVSPRNLPASNDNYKVDNLHACPYCDKTCTTKGNLQAHIKSRHKEQYN</sequence>
<evidence type="ECO:0000313" key="12">
    <source>
        <dbReference type="RefSeq" id="XP_047737535.1"/>
    </source>
</evidence>
<keyword evidence="4" id="KW-0175">Coiled coil</keyword>
<reference evidence="12" key="1">
    <citation type="submission" date="2025-08" db="UniProtKB">
        <authorList>
            <consortium name="RefSeq"/>
        </authorList>
    </citation>
    <scope>IDENTIFICATION</scope>
    <source>
        <tissue evidence="12">Whole organism</tissue>
    </source>
</reference>
<dbReference type="InterPro" id="IPR001752">
    <property type="entry name" value="Kinesin_motor_dom"/>
</dbReference>
<dbReference type="SUPFAM" id="SSF52540">
    <property type="entry name" value="P-loop containing nucleoside triphosphate hydrolases"/>
    <property type="match status" value="1"/>
</dbReference>
<keyword evidence="7" id="KW-0863">Zinc-finger</keyword>
<dbReference type="KEGG" id="hazt:108675414"/>
<proteinExistence type="inferred from homology"/>
<dbReference type="InterPro" id="IPR036236">
    <property type="entry name" value="Znf_C2H2_sf"/>
</dbReference>
<dbReference type="InterPro" id="IPR027640">
    <property type="entry name" value="Kinesin-like_fam"/>
</dbReference>
<dbReference type="PANTHER" id="PTHR47968:SF75">
    <property type="entry name" value="CENTROMERE-ASSOCIATED PROTEIN E"/>
    <property type="match status" value="1"/>
</dbReference>
<dbReference type="GO" id="GO:0000278">
    <property type="term" value="P:mitotic cell cycle"/>
    <property type="evidence" value="ECO:0007669"/>
    <property type="project" value="TreeGrafter"/>
</dbReference>
<keyword evidence="2" id="KW-0547">Nucleotide-binding</keyword>
<dbReference type="InterPro" id="IPR027417">
    <property type="entry name" value="P-loop_NTPase"/>
</dbReference>
<dbReference type="AlphaFoldDB" id="A0A979FMX3"/>
<evidence type="ECO:0000256" key="4">
    <source>
        <dbReference type="ARBA" id="ARBA00023054"/>
    </source>
</evidence>
<comment type="caution">
    <text evidence="8">Lacks conserved residue(s) required for the propagation of feature annotation.</text>
</comment>
<keyword evidence="3" id="KW-0067">ATP-binding</keyword>
<dbReference type="SMART" id="SM00355">
    <property type="entry name" value="ZnF_C2H2"/>
    <property type="match status" value="1"/>
</dbReference>
<name>A0A979FMX3_HYAAZ</name>
<comment type="subcellular location">
    <subcellularLocation>
        <location evidence="1">Cytoplasm</location>
        <location evidence="1">Cytoskeleton</location>
    </subcellularLocation>
</comment>
<dbReference type="PANTHER" id="PTHR47968">
    <property type="entry name" value="CENTROMERE PROTEIN E"/>
    <property type="match status" value="1"/>
</dbReference>
<dbReference type="PROSITE" id="PS00411">
    <property type="entry name" value="KINESIN_MOTOR_1"/>
    <property type="match status" value="1"/>
</dbReference>
<evidence type="ECO:0000256" key="7">
    <source>
        <dbReference type="PROSITE-ProRule" id="PRU00042"/>
    </source>
</evidence>
<dbReference type="RefSeq" id="XP_047737535.1">
    <property type="nucleotide sequence ID" value="XM_047881579.1"/>
</dbReference>
<dbReference type="GO" id="GO:0007018">
    <property type="term" value="P:microtubule-based movement"/>
    <property type="evidence" value="ECO:0007669"/>
    <property type="project" value="InterPro"/>
</dbReference>
<protein>
    <submittedName>
        <fullName evidence="12">Kinesin-like protein KIN-7L</fullName>
    </submittedName>
</protein>
<dbReference type="GO" id="GO:0005524">
    <property type="term" value="F:ATP binding"/>
    <property type="evidence" value="ECO:0007669"/>
    <property type="project" value="UniProtKB-KW"/>
</dbReference>
<dbReference type="GO" id="GO:0005874">
    <property type="term" value="C:microtubule"/>
    <property type="evidence" value="ECO:0007669"/>
    <property type="project" value="TreeGrafter"/>
</dbReference>
<dbReference type="InterPro" id="IPR036961">
    <property type="entry name" value="Kinesin_motor_dom_sf"/>
</dbReference>
<dbReference type="GO" id="GO:0003777">
    <property type="term" value="F:microtubule motor activity"/>
    <property type="evidence" value="ECO:0007669"/>
    <property type="project" value="InterPro"/>
</dbReference>
<dbReference type="OMA" id="KSRHKEQ"/>
<dbReference type="GeneID" id="108675414"/>